<feature type="region of interest" description="Disordered" evidence="2">
    <location>
        <begin position="498"/>
        <end position="589"/>
    </location>
</feature>
<dbReference type="PANTHER" id="PTHR23179:SF26">
    <property type="entry name" value="T-CELL ACTIVATION RHO GTPASE-ACTIVATING PROTEIN"/>
    <property type="match status" value="1"/>
</dbReference>
<keyword evidence="5" id="KW-1185">Reference proteome</keyword>
<dbReference type="Proteomes" id="UP001497482">
    <property type="component" value="Chromosome 17"/>
</dbReference>
<dbReference type="GO" id="GO:0007165">
    <property type="term" value="P:signal transduction"/>
    <property type="evidence" value="ECO:0007669"/>
    <property type="project" value="InterPro"/>
</dbReference>
<dbReference type="SUPFAM" id="SSF50729">
    <property type="entry name" value="PH domain-like"/>
    <property type="match status" value="1"/>
</dbReference>
<keyword evidence="1" id="KW-0343">GTPase activation</keyword>
<dbReference type="InterPro" id="IPR047887">
    <property type="entry name" value="ARHGAP20_PH"/>
</dbReference>
<dbReference type="InterPro" id="IPR008936">
    <property type="entry name" value="Rho_GTPase_activation_prot"/>
</dbReference>
<feature type="domain" description="Rho-GAP" evidence="3">
    <location>
        <begin position="255"/>
        <end position="440"/>
    </location>
</feature>
<evidence type="ECO:0000313" key="4">
    <source>
        <dbReference type="EMBL" id="CAL1585599.1"/>
    </source>
</evidence>
<dbReference type="PROSITE" id="PS50238">
    <property type="entry name" value="RHOGAP"/>
    <property type="match status" value="1"/>
</dbReference>
<gene>
    <name evidence="4" type="ORF">KC01_LOCUS15810</name>
</gene>
<dbReference type="EMBL" id="OZ035839">
    <property type="protein sequence ID" value="CAL1585599.1"/>
    <property type="molecule type" value="Genomic_DNA"/>
</dbReference>
<dbReference type="InterPro" id="IPR011993">
    <property type="entry name" value="PH-like_dom_sf"/>
</dbReference>
<protein>
    <recommendedName>
        <fullName evidence="3">Rho-GAP domain-containing protein</fullName>
    </recommendedName>
</protein>
<feature type="compositionally biased region" description="Polar residues" evidence="2">
    <location>
        <begin position="544"/>
        <end position="563"/>
    </location>
</feature>
<evidence type="ECO:0000256" key="1">
    <source>
        <dbReference type="ARBA" id="ARBA00022468"/>
    </source>
</evidence>
<feature type="compositionally biased region" description="Low complexity" evidence="2">
    <location>
        <begin position="524"/>
        <end position="543"/>
    </location>
</feature>
<sequence>MMRRGSYDDAAVSLRPNFRNLAQRRRSAPSLVFGKTLGMPWSPIREESCWVSPEQSPFVLGLTAENGPLLLEQSLQVTEGSKTRERHLFLFRDVLVIAKLRSSTCYRLKHRLDLHETWVLAFDPELEEQVPDSDLDLGLSLLLDPQLCLLTFSSPEPKERWLELLQRNICEARARSGAEWAPSERLMKVLTGNASVKSLSGGGMDHLIELPINATDVKPALTAEEKLSETRWKGVVRRLRSGSSFIHRKKQLFGKSLSKVCPEGALPKAIQEILLLLRHRGPSTEGVFRKSCNSKKMQEVRDQLETGADVVLEELPVVLLVGLLKSFLKELPDSLLDSQLYPRWMSAFNEEDPQQRAEHLQRVVSELPGPNLLLLQHLLCILHHIHQNSETTRMPSDNLAVCIGPTLLWSNSTALDQQAERMKEVSDLTQFLIEHWEIIGDNIPNLLDTDKDSVSSQQLDSAYDSTDPDGDQEPSPSCPGAAASVLHSPFRASPSLLRRCSEPSLSPSTELPSPRHARSRDDCSSSGVVPSRRSEPRSCSCSSLDSTASNQSDGSVFGSSPAGSPTWERGAPCAPPSYQQAVQKMGRPPSYASMTVQDAIRLERQARPQSGHWPLPAAVNMRPRAMSESVCVRRADMAPHRADMAPHRADMAPHRADMAPHRADMAPHRADMAPHRADMAPHRADMAPHRADMAPHRADMAPHRADMAPHRCSPPLFEEFSYAQESYV</sequence>
<dbReference type="Pfam" id="PF22286">
    <property type="entry name" value="RHG20_PH"/>
    <property type="match status" value="1"/>
</dbReference>
<organism evidence="4 5">
    <name type="scientific">Knipowitschia caucasica</name>
    <name type="common">Caucasian dwarf goby</name>
    <name type="synonym">Pomatoschistus caucasicus</name>
    <dbReference type="NCBI Taxonomy" id="637954"/>
    <lineage>
        <taxon>Eukaryota</taxon>
        <taxon>Metazoa</taxon>
        <taxon>Chordata</taxon>
        <taxon>Craniata</taxon>
        <taxon>Vertebrata</taxon>
        <taxon>Euteleostomi</taxon>
        <taxon>Actinopterygii</taxon>
        <taxon>Neopterygii</taxon>
        <taxon>Teleostei</taxon>
        <taxon>Neoteleostei</taxon>
        <taxon>Acanthomorphata</taxon>
        <taxon>Gobiaria</taxon>
        <taxon>Gobiiformes</taxon>
        <taxon>Gobioidei</taxon>
        <taxon>Gobiidae</taxon>
        <taxon>Gobiinae</taxon>
        <taxon>Knipowitschia</taxon>
    </lineage>
</organism>
<reference evidence="4 5" key="1">
    <citation type="submission" date="2024-04" db="EMBL/GenBank/DDBJ databases">
        <authorList>
            <person name="Waldvogel A.-M."/>
            <person name="Schoenle A."/>
        </authorList>
    </citation>
    <scope>NUCLEOTIDE SEQUENCE [LARGE SCALE GENOMIC DNA]</scope>
</reference>
<proteinExistence type="predicted"/>
<dbReference type="PANTHER" id="PTHR23179">
    <property type="entry name" value="T-CELL ACTIVATION RHO GTPASE ACTIVATING PROTEIN-RELATED"/>
    <property type="match status" value="1"/>
</dbReference>
<dbReference type="SUPFAM" id="SSF48350">
    <property type="entry name" value="GTPase activation domain, GAP"/>
    <property type="match status" value="1"/>
</dbReference>
<dbReference type="Gene3D" id="2.30.29.30">
    <property type="entry name" value="Pleckstrin-homology domain (PH domain)/Phosphotyrosine-binding domain (PTB)"/>
    <property type="match status" value="1"/>
</dbReference>
<evidence type="ECO:0000256" key="2">
    <source>
        <dbReference type="SAM" id="MobiDB-lite"/>
    </source>
</evidence>
<feature type="compositionally biased region" description="Polar residues" evidence="2">
    <location>
        <begin position="454"/>
        <end position="464"/>
    </location>
</feature>
<dbReference type="SMART" id="SM00324">
    <property type="entry name" value="RhoGAP"/>
    <property type="match status" value="1"/>
</dbReference>
<feature type="region of interest" description="Disordered" evidence="2">
    <location>
        <begin position="449"/>
        <end position="484"/>
    </location>
</feature>
<dbReference type="GO" id="GO:0005096">
    <property type="term" value="F:GTPase activator activity"/>
    <property type="evidence" value="ECO:0007669"/>
    <property type="project" value="UniProtKB-KW"/>
</dbReference>
<dbReference type="AlphaFoldDB" id="A0AAV2K7A7"/>
<dbReference type="InterPro" id="IPR000198">
    <property type="entry name" value="RhoGAP_dom"/>
</dbReference>
<dbReference type="Pfam" id="PF00620">
    <property type="entry name" value="RhoGAP"/>
    <property type="match status" value="1"/>
</dbReference>
<evidence type="ECO:0000313" key="5">
    <source>
        <dbReference type="Proteomes" id="UP001497482"/>
    </source>
</evidence>
<dbReference type="Gene3D" id="1.10.555.10">
    <property type="entry name" value="Rho GTPase activation protein"/>
    <property type="match status" value="1"/>
</dbReference>
<feature type="compositionally biased region" description="Low complexity" evidence="2">
    <location>
        <begin position="502"/>
        <end position="514"/>
    </location>
</feature>
<accession>A0AAV2K7A7</accession>
<name>A0AAV2K7A7_KNICA</name>
<evidence type="ECO:0000259" key="3">
    <source>
        <dbReference type="PROSITE" id="PS50238"/>
    </source>
</evidence>